<dbReference type="RefSeq" id="WP_343840352.1">
    <property type="nucleotide sequence ID" value="NZ_BAAAEI010000001.1"/>
</dbReference>
<keyword evidence="2" id="KW-1185">Reference proteome</keyword>
<organism evidence="1 2">
    <name type="scientific">Bowmanella denitrificans</name>
    <dbReference type="NCBI Taxonomy" id="366582"/>
    <lineage>
        <taxon>Bacteria</taxon>
        <taxon>Pseudomonadati</taxon>
        <taxon>Pseudomonadota</taxon>
        <taxon>Gammaproteobacteria</taxon>
        <taxon>Alteromonadales</taxon>
        <taxon>Alteromonadaceae</taxon>
        <taxon>Bowmanella</taxon>
    </lineage>
</organism>
<accession>A0ABN0WK13</accession>
<evidence type="ECO:0000313" key="1">
    <source>
        <dbReference type="EMBL" id="GAA0340174.1"/>
    </source>
</evidence>
<proteinExistence type="predicted"/>
<name>A0ABN0WK13_9ALTE</name>
<gene>
    <name evidence="1" type="ORF">GCM10009092_00860</name>
</gene>
<comment type="caution">
    <text evidence="1">The sequence shown here is derived from an EMBL/GenBank/DDBJ whole genome shotgun (WGS) entry which is preliminary data.</text>
</comment>
<protein>
    <submittedName>
        <fullName evidence="1">Uncharacterized protein</fullName>
    </submittedName>
</protein>
<dbReference type="Pfam" id="PF20090">
    <property type="entry name" value="DUF6482"/>
    <property type="match status" value="1"/>
</dbReference>
<reference evidence="1 2" key="1">
    <citation type="journal article" date="2019" name="Int. J. Syst. Evol. Microbiol.">
        <title>The Global Catalogue of Microorganisms (GCM) 10K type strain sequencing project: providing services to taxonomists for standard genome sequencing and annotation.</title>
        <authorList>
            <consortium name="The Broad Institute Genomics Platform"/>
            <consortium name="The Broad Institute Genome Sequencing Center for Infectious Disease"/>
            <person name="Wu L."/>
            <person name="Ma J."/>
        </authorList>
    </citation>
    <scope>NUCLEOTIDE SEQUENCE [LARGE SCALE GENOMIC DNA]</scope>
    <source>
        <strain evidence="1 2">JCM 13378</strain>
    </source>
</reference>
<sequence>MAITVEQLQHQGKIELVIVHSISWSLYQLSIVVNGQNHWLVDAQGQAVCSHNILDLQRLFEGIQVGQMRLQHQSAYDEMIGQPTRSSNLLDVPLGNNKLY</sequence>
<dbReference type="InterPro" id="IPR045508">
    <property type="entry name" value="DUF6482"/>
</dbReference>
<dbReference type="Proteomes" id="UP001501757">
    <property type="component" value="Unassembled WGS sequence"/>
</dbReference>
<dbReference type="EMBL" id="BAAAEI010000001">
    <property type="protein sequence ID" value="GAA0340174.1"/>
    <property type="molecule type" value="Genomic_DNA"/>
</dbReference>
<evidence type="ECO:0000313" key="2">
    <source>
        <dbReference type="Proteomes" id="UP001501757"/>
    </source>
</evidence>